<feature type="compositionally biased region" description="Basic and acidic residues" evidence="1">
    <location>
        <begin position="163"/>
        <end position="188"/>
    </location>
</feature>
<feature type="transmembrane region" description="Helical" evidence="2">
    <location>
        <begin position="28"/>
        <end position="48"/>
    </location>
</feature>
<evidence type="ECO:0000313" key="4">
    <source>
        <dbReference type="Proteomes" id="UP000762676"/>
    </source>
</evidence>
<feature type="region of interest" description="Disordered" evidence="1">
    <location>
        <begin position="125"/>
        <end position="213"/>
    </location>
</feature>
<dbReference type="AlphaFoldDB" id="A0AAV4JM85"/>
<comment type="caution">
    <text evidence="3">The sequence shown here is derived from an EMBL/GenBank/DDBJ whole genome shotgun (WGS) entry which is preliminary data.</text>
</comment>
<sequence>MSFGLLVALTGPLTVSNLTPTGSYSEWRVVWSLMSAIFFSASLVFFMFGQAKIQPWANTVPEAIGSNKDLEQPPTEMSMEPVRVIEVSLESSKFQEKNGHTLNLQPEASPPSSEKCQECRGHAISQNPTVLSSQSGVTISSRQPRRSTTHSKQSSDESSSSKTYRDNPAFERDSSVKRSNSEVERDNTPPEVGPLELSRLNGDYPGITCQKSS</sequence>
<feature type="compositionally biased region" description="Polar residues" evidence="1">
    <location>
        <begin position="125"/>
        <end position="142"/>
    </location>
</feature>
<dbReference type="EMBL" id="BMAT01013919">
    <property type="protein sequence ID" value="GFS23023.1"/>
    <property type="molecule type" value="Genomic_DNA"/>
</dbReference>
<reference evidence="3 4" key="1">
    <citation type="journal article" date="2021" name="Elife">
        <title>Chloroplast acquisition without the gene transfer in kleptoplastic sea slugs, Plakobranchus ocellatus.</title>
        <authorList>
            <person name="Maeda T."/>
            <person name="Takahashi S."/>
            <person name="Yoshida T."/>
            <person name="Shimamura S."/>
            <person name="Takaki Y."/>
            <person name="Nagai Y."/>
            <person name="Toyoda A."/>
            <person name="Suzuki Y."/>
            <person name="Arimoto A."/>
            <person name="Ishii H."/>
            <person name="Satoh N."/>
            <person name="Nishiyama T."/>
            <person name="Hasebe M."/>
            <person name="Maruyama T."/>
            <person name="Minagawa J."/>
            <person name="Obokata J."/>
            <person name="Shigenobu S."/>
        </authorList>
    </citation>
    <scope>NUCLEOTIDE SEQUENCE [LARGE SCALE GENOMIC DNA]</scope>
</reference>
<dbReference type="Proteomes" id="UP000762676">
    <property type="component" value="Unassembled WGS sequence"/>
</dbReference>
<keyword evidence="2" id="KW-1133">Transmembrane helix</keyword>
<gene>
    <name evidence="3" type="ORF">ElyMa_006966300</name>
</gene>
<keyword evidence="4" id="KW-1185">Reference proteome</keyword>
<protein>
    <submittedName>
        <fullName evidence="3">Uncharacterized protein</fullName>
    </submittedName>
</protein>
<keyword evidence="2" id="KW-0472">Membrane</keyword>
<name>A0AAV4JM85_9GAST</name>
<organism evidence="3 4">
    <name type="scientific">Elysia marginata</name>
    <dbReference type="NCBI Taxonomy" id="1093978"/>
    <lineage>
        <taxon>Eukaryota</taxon>
        <taxon>Metazoa</taxon>
        <taxon>Spiralia</taxon>
        <taxon>Lophotrochozoa</taxon>
        <taxon>Mollusca</taxon>
        <taxon>Gastropoda</taxon>
        <taxon>Heterobranchia</taxon>
        <taxon>Euthyneura</taxon>
        <taxon>Panpulmonata</taxon>
        <taxon>Sacoglossa</taxon>
        <taxon>Placobranchoidea</taxon>
        <taxon>Plakobranchidae</taxon>
        <taxon>Elysia</taxon>
    </lineage>
</organism>
<evidence type="ECO:0000256" key="1">
    <source>
        <dbReference type="SAM" id="MobiDB-lite"/>
    </source>
</evidence>
<feature type="compositionally biased region" description="Low complexity" evidence="1">
    <location>
        <begin position="150"/>
        <end position="162"/>
    </location>
</feature>
<proteinExistence type="predicted"/>
<evidence type="ECO:0000256" key="2">
    <source>
        <dbReference type="SAM" id="Phobius"/>
    </source>
</evidence>
<evidence type="ECO:0000313" key="3">
    <source>
        <dbReference type="EMBL" id="GFS23023.1"/>
    </source>
</evidence>
<keyword evidence="2" id="KW-0812">Transmembrane</keyword>
<accession>A0AAV4JM85</accession>